<keyword evidence="2" id="KW-1185">Reference proteome</keyword>
<reference evidence="1 2" key="1">
    <citation type="journal article" date="2021" name="Environ. Microbiol.">
        <title>Gene family expansions and transcriptome signatures uncover fungal adaptations to wood decay.</title>
        <authorList>
            <person name="Hage H."/>
            <person name="Miyauchi S."/>
            <person name="Viragh M."/>
            <person name="Drula E."/>
            <person name="Min B."/>
            <person name="Chaduli D."/>
            <person name="Navarro D."/>
            <person name="Favel A."/>
            <person name="Norest M."/>
            <person name="Lesage-Meessen L."/>
            <person name="Balint B."/>
            <person name="Merenyi Z."/>
            <person name="de Eugenio L."/>
            <person name="Morin E."/>
            <person name="Martinez A.T."/>
            <person name="Baldrian P."/>
            <person name="Stursova M."/>
            <person name="Martinez M.J."/>
            <person name="Novotny C."/>
            <person name="Magnuson J.K."/>
            <person name="Spatafora J.W."/>
            <person name="Maurice S."/>
            <person name="Pangilinan J."/>
            <person name="Andreopoulos W."/>
            <person name="LaButti K."/>
            <person name="Hundley H."/>
            <person name="Na H."/>
            <person name="Kuo A."/>
            <person name="Barry K."/>
            <person name="Lipzen A."/>
            <person name="Henrissat B."/>
            <person name="Riley R."/>
            <person name="Ahrendt S."/>
            <person name="Nagy L.G."/>
            <person name="Grigoriev I.V."/>
            <person name="Martin F."/>
            <person name="Rosso M.N."/>
        </authorList>
    </citation>
    <scope>NUCLEOTIDE SEQUENCE [LARGE SCALE GENOMIC DNA]</scope>
    <source>
        <strain evidence="1 2">CIRM-BRFM 1785</strain>
    </source>
</reference>
<dbReference type="EMBL" id="JADCUA010000024">
    <property type="protein sequence ID" value="KAH9831767.1"/>
    <property type="molecule type" value="Genomic_DNA"/>
</dbReference>
<gene>
    <name evidence="1" type="ORF">C8Q71DRAFT_284523</name>
</gene>
<evidence type="ECO:0000313" key="1">
    <source>
        <dbReference type="EMBL" id="KAH9831767.1"/>
    </source>
</evidence>
<proteinExistence type="predicted"/>
<evidence type="ECO:0000313" key="2">
    <source>
        <dbReference type="Proteomes" id="UP000814176"/>
    </source>
</evidence>
<dbReference type="Proteomes" id="UP000814176">
    <property type="component" value="Unassembled WGS sequence"/>
</dbReference>
<protein>
    <submittedName>
        <fullName evidence="1">Uncharacterized protein</fullName>
    </submittedName>
</protein>
<dbReference type="GeneID" id="71998258"/>
<sequence length="225" mass="24660">MDMCWSVCCTTQQVGIQSISHPMRESQASRLNVSDQIYLLEDWSPQRDLRDAVWDGRKRWAKPSNSLETEYGRQVAELGPPTASALIFRRLLYNEQLQVLLRRVSGRHDMSVSSASVSKSTCGRISSHTCFRGQHTVGQSDTVSAARESANIDGPVLQVGSPCSPRLGIVVTLSSGQGIPQNHVSCHSCIAGKANPVRTRGQRTARRDCSTCCAIAHDEAIPCHK</sequence>
<comment type="caution">
    <text evidence="1">The sequence shown here is derived from an EMBL/GenBank/DDBJ whole genome shotgun (WGS) entry which is preliminary data.</text>
</comment>
<organism evidence="1 2">
    <name type="scientific">Rhodofomes roseus</name>
    <dbReference type="NCBI Taxonomy" id="34475"/>
    <lineage>
        <taxon>Eukaryota</taxon>
        <taxon>Fungi</taxon>
        <taxon>Dikarya</taxon>
        <taxon>Basidiomycota</taxon>
        <taxon>Agaricomycotina</taxon>
        <taxon>Agaricomycetes</taxon>
        <taxon>Polyporales</taxon>
        <taxon>Rhodofomes</taxon>
    </lineage>
</organism>
<dbReference type="RefSeq" id="XP_047774864.1">
    <property type="nucleotide sequence ID" value="XM_047917526.1"/>
</dbReference>
<name>A0ABQ8K4I6_9APHY</name>
<accession>A0ABQ8K4I6</accession>